<evidence type="ECO:0000256" key="3">
    <source>
        <dbReference type="ARBA" id="ARBA00023125"/>
    </source>
</evidence>
<feature type="compositionally biased region" description="Polar residues" evidence="6">
    <location>
        <begin position="357"/>
        <end position="373"/>
    </location>
</feature>
<evidence type="ECO:0000256" key="2">
    <source>
        <dbReference type="ARBA" id="ARBA00023015"/>
    </source>
</evidence>
<dbReference type="GO" id="GO:0005634">
    <property type="term" value="C:nucleus"/>
    <property type="evidence" value="ECO:0007669"/>
    <property type="project" value="UniProtKB-SubCell"/>
</dbReference>
<evidence type="ECO:0000256" key="6">
    <source>
        <dbReference type="SAM" id="MobiDB-lite"/>
    </source>
</evidence>
<dbReference type="SUPFAM" id="SSF47459">
    <property type="entry name" value="HLH, helix-loop-helix DNA-binding domain"/>
    <property type="match status" value="1"/>
</dbReference>
<keyword evidence="9" id="KW-1185">Reference proteome</keyword>
<feature type="compositionally biased region" description="Polar residues" evidence="6">
    <location>
        <begin position="65"/>
        <end position="82"/>
    </location>
</feature>
<feature type="compositionally biased region" description="Polar residues" evidence="6">
    <location>
        <begin position="7"/>
        <end position="17"/>
    </location>
</feature>
<accession>A0AAD8MVT3</accession>
<dbReference type="GO" id="GO:0000978">
    <property type="term" value="F:RNA polymerase II cis-regulatory region sequence-specific DNA binding"/>
    <property type="evidence" value="ECO:0007669"/>
    <property type="project" value="TreeGrafter"/>
</dbReference>
<feature type="region of interest" description="Disordered" evidence="6">
    <location>
        <begin position="1"/>
        <end position="20"/>
    </location>
</feature>
<evidence type="ECO:0000313" key="9">
    <source>
        <dbReference type="Proteomes" id="UP001237642"/>
    </source>
</evidence>
<reference evidence="8" key="1">
    <citation type="submission" date="2023-02" db="EMBL/GenBank/DDBJ databases">
        <title>Genome of toxic invasive species Heracleum sosnowskyi carries increased number of genes despite the absence of recent whole-genome duplications.</title>
        <authorList>
            <person name="Schelkunov M."/>
            <person name="Shtratnikova V."/>
            <person name="Makarenko M."/>
            <person name="Klepikova A."/>
            <person name="Omelchenko D."/>
            <person name="Novikova G."/>
            <person name="Obukhova E."/>
            <person name="Bogdanov V."/>
            <person name="Penin A."/>
            <person name="Logacheva M."/>
        </authorList>
    </citation>
    <scope>NUCLEOTIDE SEQUENCE</scope>
    <source>
        <strain evidence="8">Hsosn_3</strain>
        <tissue evidence="8">Leaf</tissue>
    </source>
</reference>
<evidence type="ECO:0000256" key="1">
    <source>
        <dbReference type="ARBA" id="ARBA00004123"/>
    </source>
</evidence>
<keyword evidence="3 8" id="KW-0238">DNA-binding</keyword>
<dbReference type="InterPro" id="IPR011598">
    <property type="entry name" value="bHLH_dom"/>
</dbReference>
<dbReference type="Gene3D" id="4.10.280.10">
    <property type="entry name" value="Helix-loop-helix DNA-binding domain"/>
    <property type="match status" value="1"/>
</dbReference>
<feature type="domain" description="BHLH" evidence="7">
    <location>
        <begin position="404"/>
        <end position="453"/>
    </location>
</feature>
<feature type="compositionally biased region" description="Low complexity" evidence="6">
    <location>
        <begin position="40"/>
        <end position="58"/>
    </location>
</feature>
<dbReference type="GO" id="GO:0000981">
    <property type="term" value="F:DNA-binding transcription factor activity, RNA polymerase II-specific"/>
    <property type="evidence" value="ECO:0007669"/>
    <property type="project" value="TreeGrafter"/>
</dbReference>
<evidence type="ECO:0000256" key="5">
    <source>
        <dbReference type="ARBA" id="ARBA00023242"/>
    </source>
</evidence>
<keyword evidence="4" id="KW-0804">Transcription</keyword>
<dbReference type="PANTHER" id="PTHR16223:SF171">
    <property type="entry name" value="BASIC HELIX-LOOP-HELIX (BHLH) DNA-BINDING SUPERFAMILY PROTEIN"/>
    <property type="match status" value="1"/>
</dbReference>
<dbReference type="GO" id="GO:0046983">
    <property type="term" value="F:protein dimerization activity"/>
    <property type="evidence" value="ECO:0007669"/>
    <property type="project" value="InterPro"/>
</dbReference>
<sequence length="527" mass="58479">MAEDCTESSVATSSSIPNWWPADHNHLHATSLSSWSNNTSNISPWNNPQNPNSNNSRSSGEEDVSMSTSFTNASNHSGLTVESSRRLVESVANNELIGETPSDNHLWNHVFLNVGNNGELHNNQDTGNNLINAFSSKNLSTGLMFEPCDYLKKMDNGWDSSTPFNNFDQKNFNGSFNENMFEAERLTKLSNLVSNWSIAPPDPEINGPPHFDPQSCNISLSRPNLDHYSGSGDVCYMKQNVNRELGSYPSHGHDHDLKVELNQRDDHAEINGTNLFPRAYSNGTRIGYQMGMNNSLNGDNSKLYYGVQDVSCNNGRNLEDVLASSNGAYSNKLPPTNTITPSKPMLKTLNLSDCKKQTQQTSYTPTNNNTLARTNRKGHMLANEGKKKRSEGKSDAILKKLKHESSTASSVKVQVPKAKLGDKITALQQIVSPFGKTDTASVLWEAIGYIKFLQEQVQLLSNPYMKTTNNIKDPWGGLDRKDRGDHVKLDLSSRGLCLIPVSCTPQMYRENTGPDYLTPAYRGCLYR</sequence>
<dbReference type="AlphaFoldDB" id="A0AAD8MVT3"/>
<gene>
    <name evidence="8" type="ORF">POM88_015374</name>
</gene>
<reference evidence="8" key="2">
    <citation type="submission" date="2023-05" db="EMBL/GenBank/DDBJ databases">
        <authorList>
            <person name="Schelkunov M.I."/>
        </authorList>
    </citation>
    <scope>NUCLEOTIDE SEQUENCE</scope>
    <source>
        <strain evidence="8">Hsosn_3</strain>
        <tissue evidence="8">Leaf</tissue>
    </source>
</reference>
<evidence type="ECO:0000259" key="7">
    <source>
        <dbReference type="PROSITE" id="PS50888"/>
    </source>
</evidence>
<evidence type="ECO:0000313" key="8">
    <source>
        <dbReference type="EMBL" id="KAK1387196.1"/>
    </source>
</evidence>
<dbReference type="InterPro" id="IPR036638">
    <property type="entry name" value="HLH_DNA-bd_sf"/>
</dbReference>
<proteinExistence type="predicted"/>
<name>A0AAD8MVT3_9APIA</name>
<comment type="subcellular location">
    <subcellularLocation>
        <location evidence="1">Nucleus</location>
    </subcellularLocation>
</comment>
<dbReference type="InterPro" id="IPR045843">
    <property type="entry name" value="IND-like"/>
</dbReference>
<feature type="region of interest" description="Disordered" evidence="6">
    <location>
        <begin position="40"/>
        <end position="82"/>
    </location>
</feature>
<comment type="caution">
    <text evidence="8">The sequence shown here is derived from an EMBL/GenBank/DDBJ whole genome shotgun (WGS) entry which is preliminary data.</text>
</comment>
<evidence type="ECO:0000256" key="4">
    <source>
        <dbReference type="ARBA" id="ARBA00023163"/>
    </source>
</evidence>
<dbReference type="CDD" id="cd11393">
    <property type="entry name" value="bHLH_AtbHLH_like"/>
    <property type="match status" value="1"/>
</dbReference>
<protein>
    <submittedName>
        <fullName evidence="8">Basic helix-loop-helix (BHLH) DNA-binding superfamily protein</fullName>
    </submittedName>
</protein>
<dbReference type="EMBL" id="JAUIZM010000004">
    <property type="protein sequence ID" value="KAK1387196.1"/>
    <property type="molecule type" value="Genomic_DNA"/>
</dbReference>
<dbReference type="PROSITE" id="PS50888">
    <property type="entry name" value="BHLH"/>
    <property type="match status" value="1"/>
</dbReference>
<dbReference type="Proteomes" id="UP001237642">
    <property type="component" value="Unassembled WGS sequence"/>
</dbReference>
<dbReference type="InterPro" id="IPR045239">
    <property type="entry name" value="bHLH95_bHLH"/>
</dbReference>
<dbReference type="PANTHER" id="PTHR16223">
    <property type="entry name" value="TRANSCRIPTION FACTOR BHLH83-RELATED"/>
    <property type="match status" value="1"/>
</dbReference>
<keyword evidence="5" id="KW-0539">Nucleus</keyword>
<organism evidence="8 9">
    <name type="scientific">Heracleum sosnowskyi</name>
    <dbReference type="NCBI Taxonomy" id="360622"/>
    <lineage>
        <taxon>Eukaryota</taxon>
        <taxon>Viridiplantae</taxon>
        <taxon>Streptophyta</taxon>
        <taxon>Embryophyta</taxon>
        <taxon>Tracheophyta</taxon>
        <taxon>Spermatophyta</taxon>
        <taxon>Magnoliopsida</taxon>
        <taxon>eudicotyledons</taxon>
        <taxon>Gunneridae</taxon>
        <taxon>Pentapetalae</taxon>
        <taxon>asterids</taxon>
        <taxon>campanulids</taxon>
        <taxon>Apiales</taxon>
        <taxon>Apiaceae</taxon>
        <taxon>Apioideae</taxon>
        <taxon>apioid superclade</taxon>
        <taxon>Tordylieae</taxon>
        <taxon>Tordyliinae</taxon>
        <taxon>Heracleum</taxon>
    </lineage>
</organism>
<feature type="region of interest" description="Disordered" evidence="6">
    <location>
        <begin position="357"/>
        <end position="394"/>
    </location>
</feature>
<keyword evidence="2" id="KW-0805">Transcription regulation</keyword>